<evidence type="ECO:0000256" key="4">
    <source>
        <dbReference type="SAM" id="Coils"/>
    </source>
</evidence>
<dbReference type="InterPro" id="IPR024478">
    <property type="entry name" value="HlyB_4HB_MCP"/>
</dbReference>
<dbReference type="GO" id="GO:0007165">
    <property type="term" value="P:signal transduction"/>
    <property type="evidence" value="ECO:0007669"/>
    <property type="project" value="UniProtKB-KW"/>
</dbReference>
<keyword evidence="5" id="KW-0472">Membrane</keyword>
<dbReference type="PANTHER" id="PTHR32089">
    <property type="entry name" value="METHYL-ACCEPTING CHEMOTAXIS PROTEIN MCPB"/>
    <property type="match status" value="1"/>
</dbReference>
<keyword evidence="1 3" id="KW-0807">Transducer</keyword>
<dbReference type="SUPFAM" id="SSF58104">
    <property type="entry name" value="Methyl-accepting chemotaxis protein (MCP) signaling domain"/>
    <property type="match status" value="1"/>
</dbReference>
<evidence type="ECO:0000256" key="5">
    <source>
        <dbReference type="SAM" id="Phobius"/>
    </source>
</evidence>
<feature type="transmembrane region" description="Helical" evidence="5">
    <location>
        <begin position="15"/>
        <end position="35"/>
    </location>
</feature>
<comment type="caution">
    <text evidence="8">The sequence shown here is derived from an EMBL/GenBank/DDBJ whole genome shotgun (WGS) entry which is preliminary data.</text>
</comment>
<dbReference type="CDD" id="cd06225">
    <property type="entry name" value="HAMP"/>
    <property type="match status" value="1"/>
</dbReference>
<keyword evidence="5" id="KW-0812">Transmembrane</keyword>
<evidence type="ECO:0000259" key="6">
    <source>
        <dbReference type="PROSITE" id="PS50111"/>
    </source>
</evidence>
<dbReference type="SMART" id="SM00304">
    <property type="entry name" value="HAMP"/>
    <property type="match status" value="1"/>
</dbReference>
<dbReference type="Gene3D" id="6.10.340.10">
    <property type="match status" value="1"/>
</dbReference>
<dbReference type="Pfam" id="PF12729">
    <property type="entry name" value="4HB_MCP_1"/>
    <property type="match status" value="1"/>
</dbReference>
<dbReference type="AlphaFoldDB" id="A0A853KZV0"/>
<evidence type="ECO:0000313" key="9">
    <source>
        <dbReference type="Proteomes" id="UP000094009"/>
    </source>
</evidence>
<evidence type="ECO:0000256" key="2">
    <source>
        <dbReference type="ARBA" id="ARBA00029447"/>
    </source>
</evidence>
<dbReference type="Proteomes" id="UP000094009">
    <property type="component" value="Unassembled WGS sequence"/>
</dbReference>
<dbReference type="InterPro" id="IPR004089">
    <property type="entry name" value="MCPsignal_dom"/>
</dbReference>
<sequence length="566" mass="59966">MKTFANLNIGTKLSILPVIAVIAIIAVSLIGGRAIMSLSDGLEFAVSKAYPEVKDIGEIDRNVTRVHQTLYRMLSWSAAGVEGDRMEAVSQDLETQIEEARQSFVTLLENESLPESGRQMSVDAQERFDGYLGKVNQVLGMLDIDYTGALSFSWSAQSDYEALMDILSKLRGTAELRMDSASGAAMAVGSSAQDQTIIAAVSASIAMAVISFVIASLIGAPVKKLTHVMREIAEGKTDISVPYTARKDEMGKMADAVEVFRQNAESLEAAEEQRLQDEARAVEEKRQIMQELARDIETSVQGTATAVSAAIEEIGASASALLDNAERTDHQSENAFDASGKSSHNMGEIAQAASGLASAIANISEEIQKSSRQAQEASEQARDADEKIRRLEEASIRIEDVAALIGNIAEQTNLLALNATIESARAGEAGKGFAVVANEVKNLASQTAKSTEEIASEIANVRAETGQAVEAIRTIVESVQGINEILRLTAESVMEQGNATGQISTSITEAAGYAETVSGGIGDVRDIARATRDSAGSVGEATAELSREMAGLSSSVDGLVARLRAV</sequence>
<proteinExistence type="inferred from homology"/>
<dbReference type="PROSITE" id="PS50111">
    <property type="entry name" value="CHEMOTAXIS_TRANSDUC_2"/>
    <property type="match status" value="1"/>
</dbReference>
<dbReference type="Pfam" id="PF00672">
    <property type="entry name" value="HAMP"/>
    <property type="match status" value="1"/>
</dbReference>
<dbReference type="PROSITE" id="PS50885">
    <property type="entry name" value="HAMP"/>
    <property type="match status" value="1"/>
</dbReference>
<comment type="similarity">
    <text evidence="2">Belongs to the methyl-accepting chemotaxis (MCP) protein family.</text>
</comment>
<evidence type="ECO:0000256" key="3">
    <source>
        <dbReference type="PROSITE-ProRule" id="PRU00284"/>
    </source>
</evidence>
<feature type="coiled-coil region" evidence="4">
    <location>
        <begin position="267"/>
        <end position="295"/>
    </location>
</feature>
<feature type="domain" description="Methyl-accepting transducer" evidence="6">
    <location>
        <begin position="303"/>
        <end position="549"/>
    </location>
</feature>
<feature type="coiled-coil region" evidence="4">
    <location>
        <begin position="360"/>
        <end position="401"/>
    </location>
</feature>
<evidence type="ECO:0000259" key="7">
    <source>
        <dbReference type="PROSITE" id="PS50885"/>
    </source>
</evidence>
<dbReference type="GO" id="GO:0006935">
    <property type="term" value="P:chemotaxis"/>
    <property type="evidence" value="ECO:0007669"/>
    <property type="project" value="InterPro"/>
</dbReference>
<dbReference type="GO" id="GO:0016020">
    <property type="term" value="C:membrane"/>
    <property type="evidence" value="ECO:0007669"/>
    <property type="project" value="InterPro"/>
</dbReference>
<dbReference type="Gene3D" id="1.10.287.950">
    <property type="entry name" value="Methyl-accepting chemotaxis protein"/>
    <property type="match status" value="1"/>
</dbReference>
<feature type="domain" description="HAMP" evidence="7">
    <location>
        <begin position="216"/>
        <end position="269"/>
    </location>
</feature>
<name>A0A853KZV0_9PROT</name>
<dbReference type="InterPro" id="IPR003660">
    <property type="entry name" value="HAMP_dom"/>
</dbReference>
<dbReference type="GO" id="GO:0004888">
    <property type="term" value="F:transmembrane signaling receptor activity"/>
    <property type="evidence" value="ECO:0007669"/>
    <property type="project" value="InterPro"/>
</dbReference>
<reference evidence="8 9" key="1">
    <citation type="submission" date="2014-07" db="EMBL/GenBank/DDBJ databases">
        <title>Draft genome sequence of Thalassospira tepidiphila 1-1B.</title>
        <authorList>
            <person name="Lai Q."/>
            <person name="Shao Z."/>
        </authorList>
    </citation>
    <scope>NUCLEOTIDE SEQUENCE [LARGE SCALE GENOMIC DNA]</scope>
    <source>
        <strain evidence="8 9">MCCC 1A03514</strain>
    </source>
</reference>
<keyword evidence="5" id="KW-1133">Transmembrane helix</keyword>
<keyword evidence="4" id="KW-0175">Coiled coil</keyword>
<dbReference type="EMBL" id="JPVZ01000003">
    <property type="protein sequence ID" value="OAZ10250.1"/>
    <property type="molecule type" value="Genomic_DNA"/>
</dbReference>
<protein>
    <submittedName>
        <fullName evidence="8">Chemotaxis protein</fullName>
    </submittedName>
</protein>
<dbReference type="Pfam" id="PF00015">
    <property type="entry name" value="MCPsignal"/>
    <property type="match status" value="1"/>
</dbReference>
<dbReference type="PANTHER" id="PTHR32089:SF112">
    <property type="entry name" value="LYSOZYME-LIKE PROTEIN-RELATED"/>
    <property type="match status" value="1"/>
</dbReference>
<dbReference type="PRINTS" id="PR00260">
    <property type="entry name" value="CHEMTRNSDUCR"/>
</dbReference>
<dbReference type="RefSeq" id="WP_008891346.1">
    <property type="nucleotide sequence ID" value="NZ_JPVZ01000003.1"/>
</dbReference>
<dbReference type="SMART" id="SM00283">
    <property type="entry name" value="MA"/>
    <property type="match status" value="1"/>
</dbReference>
<accession>A0A853KZV0</accession>
<dbReference type="InterPro" id="IPR004090">
    <property type="entry name" value="Chemotax_Me-accpt_rcpt"/>
</dbReference>
<organism evidence="8 9">
    <name type="scientific">Thalassospira tepidiphila MCCC 1A03514</name>
    <dbReference type="NCBI Taxonomy" id="1177930"/>
    <lineage>
        <taxon>Bacteria</taxon>
        <taxon>Pseudomonadati</taxon>
        <taxon>Pseudomonadota</taxon>
        <taxon>Alphaproteobacteria</taxon>
        <taxon>Rhodospirillales</taxon>
        <taxon>Thalassospiraceae</taxon>
        <taxon>Thalassospira</taxon>
    </lineage>
</organism>
<gene>
    <name evidence="8" type="ORF">TH4_08355</name>
</gene>
<evidence type="ECO:0000256" key="1">
    <source>
        <dbReference type="ARBA" id="ARBA00023224"/>
    </source>
</evidence>
<evidence type="ECO:0000313" key="8">
    <source>
        <dbReference type="EMBL" id="OAZ10250.1"/>
    </source>
</evidence>
<feature type="coiled-coil region" evidence="4">
    <location>
        <begin position="83"/>
        <end position="110"/>
    </location>
</feature>